<dbReference type="InterPro" id="IPR000719">
    <property type="entry name" value="Prot_kinase_dom"/>
</dbReference>
<dbReference type="Pfam" id="PF13855">
    <property type="entry name" value="LRR_8"/>
    <property type="match status" value="2"/>
</dbReference>
<dbReference type="InterPro" id="IPR011009">
    <property type="entry name" value="Kinase-like_dom_sf"/>
</dbReference>
<dbReference type="PANTHER" id="PTHR48006">
    <property type="entry name" value="LEUCINE-RICH REPEAT-CONTAINING PROTEIN DDB_G0281931-RELATED"/>
    <property type="match status" value="1"/>
</dbReference>
<evidence type="ECO:0000313" key="14">
    <source>
        <dbReference type="Proteomes" id="UP000652761"/>
    </source>
</evidence>
<dbReference type="AlphaFoldDB" id="A0A843TVN6"/>
<feature type="region of interest" description="Disordered" evidence="10">
    <location>
        <begin position="1"/>
        <end position="23"/>
    </location>
</feature>
<keyword evidence="9" id="KW-0325">Glycoprotein</keyword>
<dbReference type="PANTHER" id="PTHR48006:SF73">
    <property type="entry name" value="PROTEIN KINASE DOMAIN-CONTAINING PROTEIN"/>
    <property type="match status" value="1"/>
</dbReference>
<evidence type="ECO:0000256" key="8">
    <source>
        <dbReference type="ARBA" id="ARBA00023170"/>
    </source>
</evidence>
<evidence type="ECO:0000259" key="12">
    <source>
        <dbReference type="PROSITE" id="PS50011"/>
    </source>
</evidence>
<feature type="domain" description="Protein kinase" evidence="12">
    <location>
        <begin position="544"/>
        <end position="841"/>
    </location>
</feature>
<feature type="transmembrane region" description="Helical" evidence="11">
    <location>
        <begin position="111"/>
        <end position="136"/>
    </location>
</feature>
<dbReference type="Proteomes" id="UP000652761">
    <property type="component" value="Unassembled WGS sequence"/>
</dbReference>
<comment type="caution">
    <text evidence="13">The sequence shown here is derived from an EMBL/GenBank/DDBJ whole genome shotgun (WGS) entry which is preliminary data.</text>
</comment>
<keyword evidence="2" id="KW-0433">Leucine-rich repeat</keyword>
<comment type="subcellular location">
    <subcellularLocation>
        <location evidence="1">Membrane</location>
        <topology evidence="1">Single-pass type I membrane protein</topology>
    </subcellularLocation>
</comment>
<dbReference type="OrthoDB" id="676979at2759"/>
<dbReference type="FunFam" id="1.10.510.10:FF:000431">
    <property type="entry name" value="Putative inactive leucine-rich repeat receptor-like protein kinase"/>
    <property type="match status" value="1"/>
</dbReference>
<dbReference type="SUPFAM" id="SSF56112">
    <property type="entry name" value="Protein kinase-like (PK-like)"/>
    <property type="match status" value="1"/>
</dbReference>
<feature type="transmembrane region" description="Helical" evidence="11">
    <location>
        <begin position="454"/>
        <end position="476"/>
    </location>
</feature>
<keyword evidence="4" id="KW-0732">Signal</keyword>
<organism evidence="13 14">
    <name type="scientific">Colocasia esculenta</name>
    <name type="common">Wild taro</name>
    <name type="synonym">Arum esculentum</name>
    <dbReference type="NCBI Taxonomy" id="4460"/>
    <lineage>
        <taxon>Eukaryota</taxon>
        <taxon>Viridiplantae</taxon>
        <taxon>Streptophyta</taxon>
        <taxon>Embryophyta</taxon>
        <taxon>Tracheophyta</taxon>
        <taxon>Spermatophyta</taxon>
        <taxon>Magnoliopsida</taxon>
        <taxon>Liliopsida</taxon>
        <taxon>Araceae</taxon>
        <taxon>Aroideae</taxon>
        <taxon>Colocasieae</taxon>
        <taxon>Colocasia</taxon>
    </lineage>
</organism>
<keyword evidence="3 11" id="KW-0812">Transmembrane</keyword>
<evidence type="ECO:0000256" key="11">
    <source>
        <dbReference type="SAM" id="Phobius"/>
    </source>
</evidence>
<dbReference type="Pfam" id="PF07714">
    <property type="entry name" value="PK_Tyr_Ser-Thr"/>
    <property type="match status" value="1"/>
</dbReference>
<evidence type="ECO:0000256" key="3">
    <source>
        <dbReference type="ARBA" id="ARBA00022692"/>
    </source>
</evidence>
<dbReference type="GO" id="GO:0004672">
    <property type="term" value="F:protein kinase activity"/>
    <property type="evidence" value="ECO:0007669"/>
    <property type="project" value="InterPro"/>
</dbReference>
<gene>
    <name evidence="13" type="ORF">Taro_007962</name>
</gene>
<keyword evidence="8" id="KW-0675">Receptor</keyword>
<dbReference type="Gene3D" id="1.10.510.10">
    <property type="entry name" value="Transferase(Phosphotransferase) domain 1"/>
    <property type="match status" value="1"/>
</dbReference>
<dbReference type="Gene3D" id="3.30.200.20">
    <property type="entry name" value="Phosphorylase Kinase, domain 1"/>
    <property type="match status" value="1"/>
</dbReference>
<evidence type="ECO:0000313" key="13">
    <source>
        <dbReference type="EMBL" id="MQL75558.1"/>
    </source>
</evidence>
<dbReference type="GO" id="GO:0005524">
    <property type="term" value="F:ATP binding"/>
    <property type="evidence" value="ECO:0007669"/>
    <property type="project" value="InterPro"/>
</dbReference>
<dbReference type="EMBL" id="NMUH01000256">
    <property type="protein sequence ID" value="MQL75558.1"/>
    <property type="molecule type" value="Genomic_DNA"/>
</dbReference>
<keyword evidence="14" id="KW-1185">Reference proteome</keyword>
<keyword evidence="5" id="KW-0677">Repeat</keyword>
<proteinExistence type="predicted"/>
<evidence type="ECO:0000256" key="5">
    <source>
        <dbReference type="ARBA" id="ARBA00022737"/>
    </source>
</evidence>
<dbReference type="InterPro" id="IPR001245">
    <property type="entry name" value="Ser-Thr/Tyr_kinase_cat_dom"/>
</dbReference>
<keyword evidence="6 11" id="KW-1133">Transmembrane helix</keyword>
<evidence type="ECO:0000256" key="7">
    <source>
        <dbReference type="ARBA" id="ARBA00023136"/>
    </source>
</evidence>
<evidence type="ECO:0000256" key="6">
    <source>
        <dbReference type="ARBA" id="ARBA00022989"/>
    </source>
</evidence>
<dbReference type="SMART" id="SM00369">
    <property type="entry name" value="LRR_TYP"/>
    <property type="match status" value="4"/>
</dbReference>
<dbReference type="FunFam" id="3.80.10.10:FF:000041">
    <property type="entry name" value="LRR receptor-like serine/threonine-protein kinase ERECTA"/>
    <property type="match status" value="1"/>
</dbReference>
<dbReference type="SUPFAM" id="SSF52058">
    <property type="entry name" value="L domain-like"/>
    <property type="match status" value="1"/>
</dbReference>
<sequence>MQRSPLTGLPVRSDSVTPKFSKKERERLKGSIRKFRTAAAGKVTTAQVTCTCAPRQKVVSAHPDTFASSSPPRLSQIVVFSATALCEGSRRRSRRRRRRRRGRGTRKILMARWRWVVCFLVVVWVVSSSAASAQYLSPSQTKTLFRLQRILERPAPLDGWNNRTNPCALPPSPSIAVACSGNRVTKLSVSGAGGRLSPDFSIDALFTTLARLPNLTELSLVSLGLWGPLPAKVDRLHNLCVLNLSSNYISGAIPQEISTMGSLWSLVLDGNELNGTVPDLGSLQEVNLAGNRLGPALPALGDGAVSVVLRNNSFRSGIPPAIQRLVELQRLDLSANQLQGPVPAFLFSLPAIRHLDLSQNHFSGSLPAGLSCATSLGFVDVSRNLLLGSLPECIAFNTSGRVVLDSGNCLSSGDPTYQRPTSYCNEAAFAAVIPSKPVVKNGGTPGKKKNTLGLVLGVVGGVVGGAALLGLVLVVVMKRARMVEAEVGGGLLKPAPAKVMSVQASPRLPADTRHMAQAVRMGTLGLLPYRVFSMEELEEATDSFDSENLIGKDPGSQTYKGWLRDGSTVMVRCLRLKQRYSPQSVAQFIDAISKLRHHHLVCILGHCIDAGQENTHSSNCVYLVFEHVSSGTLRSYLTEWSKSEMLKWPQRVSAVIGVARGIQFLHSVTVPGISGNVLNVENILLDEALTAKISNYNLPMVSVNKNNKGASESPFVAATVETDRVRNRIHSEEHGEKEDVYQLGGVLLEIITGKPVATRHEVEALRIQLEESLREEDGKLRDLADPNIRGTFAYDSLRTAVEIALNCVSNDLGLRPSIDDILWNLQYSVQVQNGWASHDSFHVVP</sequence>
<dbReference type="GO" id="GO:0016020">
    <property type="term" value="C:membrane"/>
    <property type="evidence" value="ECO:0007669"/>
    <property type="project" value="UniProtKB-SubCell"/>
</dbReference>
<evidence type="ECO:0000256" key="4">
    <source>
        <dbReference type="ARBA" id="ARBA00022729"/>
    </source>
</evidence>
<protein>
    <recommendedName>
        <fullName evidence="12">Protein kinase domain-containing protein</fullName>
    </recommendedName>
</protein>
<dbReference type="Gene3D" id="3.80.10.10">
    <property type="entry name" value="Ribonuclease Inhibitor"/>
    <property type="match status" value="2"/>
</dbReference>
<evidence type="ECO:0000256" key="1">
    <source>
        <dbReference type="ARBA" id="ARBA00004479"/>
    </source>
</evidence>
<keyword evidence="7 11" id="KW-0472">Membrane</keyword>
<reference evidence="13" key="1">
    <citation type="submission" date="2017-07" db="EMBL/GenBank/DDBJ databases">
        <title>Taro Niue Genome Assembly and Annotation.</title>
        <authorList>
            <person name="Atibalentja N."/>
            <person name="Keating K."/>
            <person name="Fields C.J."/>
        </authorList>
    </citation>
    <scope>NUCLEOTIDE SEQUENCE</scope>
    <source>
        <strain evidence="13">Niue_2</strain>
        <tissue evidence="13">Leaf</tissue>
    </source>
</reference>
<dbReference type="InterPro" id="IPR003591">
    <property type="entry name" value="Leu-rich_rpt_typical-subtyp"/>
</dbReference>
<name>A0A843TVN6_COLES</name>
<evidence type="ECO:0000256" key="10">
    <source>
        <dbReference type="SAM" id="MobiDB-lite"/>
    </source>
</evidence>
<accession>A0A843TVN6</accession>
<evidence type="ECO:0000256" key="2">
    <source>
        <dbReference type="ARBA" id="ARBA00022614"/>
    </source>
</evidence>
<evidence type="ECO:0000256" key="9">
    <source>
        <dbReference type="ARBA" id="ARBA00023180"/>
    </source>
</evidence>
<dbReference type="InterPro" id="IPR001611">
    <property type="entry name" value="Leu-rich_rpt"/>
</dbReference>
<dbReference type="InterPro" id="IPR032675">
    <property type="entry name" value="LRR_dom_sf"/>
</dbReference>
<dbReference type="PROSITE" id="PS50011">
    <property type="entry name" value="PROTEIN_KINASE_DOM"/>
    <property type="match status" value="1"/>
</dbReference>
<dbReference type="InterPro" id="IPR051824">
    <property type="entry name" value="LRR_Rcpt-Like_S/T_Kinase"/>
</dbReference>